<sequence length="398" mass="43242">MKRQIASFSAVALTLLLLGCTTTSEVHPLTSRTTLDAKTPQGIAFSLPKTIFEMEISYGHYEVKTYSIDDKGKRGKATTTQKIILEKPIVLRTLVVPDYQASFVFDPSSLDAFTKDTDITLDFVNGMFKSTNIIVDDKTTEIAGNVASTVVNTAISVAVAGTTEKEVETKLLKEVVVKRQIDPDKLSFKEKQNTYEAIYDKIGDANALFGTSNLKNPIIELKIISSESWPNKKALGITQLKKSGKPLQGIPYRLGDSVEAQILLNKREAYSGFHTVKQLGGVAIIPLNAKAFSDVTQGLSFGDDGSGLVKYTSKGTSSGEALSLTASQTSATVKQGLIDREQSKLDMIKKQQEIQLALAELEQSESLASIEAELAVINKKVELAEAQLKLAEVEAKLE</sequence>
<comment type="caution">
    <text evidence="3">The sequence shown here is derived from an EMBL/GenBank/DDBJ whole genome shotgun (WGS) entry which is preliminary data.</text>
</comment>
<feature type="signal peptide" evidence="2">
    <location>
        <begin position="1"/>
        <end position="26"/>
    </location>
</feature>
<keyword evidence="4" id="KW-1185">Reference proteome</keyword>
<dbReference type="RefSeq" id="WP_032548800.1">
    <property type="nucleotide sequence ID" value="NZ_JFFR01000002.1"/>
</dbReference>
<dbReference type="PROSITE" id="PS51257">
    <property type="entry name" value="PROKAR_LIPOPROTEIN"/>
    <property type="match status" value="1"/>
</dbReference>
<keyword evidence="2" id="KW-0732">Signal</keyword>
<keyword evidence="1" id="KW-0175">Coiled coil</keyword>
<gene>
    <name evidence="3" type="ORF">VFDL14_03710</name>
</gene>
<dbReference type="AlphaFoldDB" id="A0A066V227"/>
<reference evidence="3 4" key="1">
    <citation type="submission" date="2014-02" db="EMBL/GenBank/DDBJ databases">
        <title>Vibrio fortis Dalian14 Genome Sequencing.</title>
        <authorList>
            <person name="Wang Y."/>
            <person name="Song L."/>
            <person name="Liu G."/>
            <person name="Ding J."/>
        </authorList>
    </citation>
    <scope>NUCLEOTIDE SEQUENCE [LARGE SCALE GENOMIC DNA]</scope>
    <source>
        <strain evidence="3 4">Dalian14</strain>
    </source>
</reference>
<dbReference type="Proteomes" id="UP000027219">
    <property type="component" value="Unassembled WGS sequence"/>
</dbReference>
<name>A0A066V227_9VIBR</name>
<evidence type="ECO:0000256" key="2">
    <source>
        <dbReference type="SAM" id="SignalP"/>
    </source>
</evidence>
<proteinExistence type="predicted"/>
<organism evidence="3 4">
    <name type="scientific">Vibrio fortis</name>
    <dbReference type="NCBI Taxonomy" id="212667"/>
    <lineage>
        <taxon>Bacteria</taxon>
        <taxon>Pseudomonadati</taxon>
        <taxon>Pseudomonadota</taxon>
        <taxon>Gammaproteobacteria</taxon>
        <taxon>Vibrionales</taxon>
        <taxon>Vibrionaceae</taxon>
        <taxon>Vibrio</taxon>
    </lineage>
</organism>
<evidence type="ECO:0000256" key="1">
    <source>
        <dbReference type="SAM" id="Coils"/>
    </source>
</evidence>
<feature type="coiled-coil region" evidence="1">
    <location>
        <begin position="347"/>
        <end position="396"/>
    </location>
</feature>
<dbReference type="EMBL" id="JFFR01000002">
    <property type="protein sequence ID" value="KDN30623.1"/>
    <property type="molecule type" value="Genomic_DNA"/>
</dbReference>
<accession>A0A066V227</accession>
<dbReference type="STRING" id="212667.VFDL14_03710"/>
<evidence type="ECO:0008006" key="5">
    <source>
        <dbReference type="Google" id="ProtNLM"/>
    </source>
</evidence>
<feature type="chain" id="PRO_5001627755" description="DUF4831 family protein" evidence="2">
    <location>
        <begin position="27"/>
        <end position="398"/>
    </location>
</feature>
<evidence type="ECO:0000313" key="4">
    <source>
        <dbReference type="Proteomes" id="UP000027219"/>
    </source>
</evidence>
<evidence type="ECO:0000313" key="3">
    <source>
        <dbReference type="EMBL" id="KDN30623.1"/>
    </source>
</evidence>
<protein>
    <recommendedName>
        <fullName evidence="5">DUF4831 family protein</fullName>
    </recommendedName>
</protein>